<dbReference type="Pfam" id="PF08523">
    <property type="entry name" value="MBF1"/>
    <property type="match status" value="1"/>
</dbReference>
<feature type="compositionally biased region" description="Polar residues" evidence="4">
    <location>
        <begin position="1"/>
        <end position="14"/>
    </location>
</feature>
<dbReference type="PANTHER" id="PTHR10245">
    <property type="entry name" value="ENDOTHELIAL DIFFERENTIATION-RELATED FACTOR 1 MULTIPROTEIN BRIDGING FACTOR 1"/>
    <property type="match status" value="1"/>
</dbReference>
<dbReference type="InterPro" id="IPR001387">
    <property type="entry name" value="Cro/C1-type_HTH"/>
</dbReference>
<dbReference type="Pfam" id="PF01381">
    <property type="entry name" value="HTH_3"/>
    <property type="match status" value="1"/>
</dbReference>
<dbReference type="GO" id="GO:0003677">
    <property type="term" value="F:DNA binding"/>
    <property type="evidence" value="ECO:0007669"/>
    <property type="project" value="UniProtKB-KW"/>
</dbReference>
<dbReference type="InParanoid" id="K3WS97"/>
<keyword evidence="3" id="KW-0804">Transcription</keyword>
<dbReference type="AlphaFoldDB" id="K3WS97"/>
<reference evidence="6" key="3">
    <citation type="submission" date="2015-02" db="UniProtKB">
        <authorList>
            <consortium name="EnsemblProtists"/>
        </authorList>
    </citation>
    <scope>IDENTIFICATION</scope>
    <source>
        <strain evidence="6">DAOM BR144</strain>
    </source>
</reference>
<dbReference type="CDD" id="cd00093">
    <property type="entry name" value="HTH_XRE"/>
    <property type="match status" value="1"/>
</dbReference>
<dbReference type="FunFam" id="1.10.260.40:FF:000018">
    <property type="entry name" value="Multiprotein bridging factor 1"/>
    <property type="match status" value="1"/>
</dbReference>
<proteinExistence type="predicted"/>
<feature type="region of interest" description="Disordered" evidence="4">
    <location>
        <begin position="1"/>
        <end position="57"/>
    </location>
</feature>
<sequence length="145" mass="15543">MSFAQGQDWSTAGWSNKGPASGAAKSQQMNAARRQGNVVAEAKHMAGTNKSSHSGANVNMRKLEEDTETFKHNVVDRSLSQALIKARTEKKMTQKALATTINEKPQVIAEYESGKAIPNGQIIAKLERALGAKLPRGAPKKKSAA</sequence>
<dbReference type="Proteomes" id="UP000019132">
    <property type="component" value="Unassembled WGS sequence"/>
</dbReference>
<dbReference type="InterPro" id="IPR013729">
    <property type="entry name" value="MBF1_N"/>
</dbReference>
<dbReference type="OMA" id="KAVPNQM"/>
<feature type="domain" description="HTH cro/C1-type" evidence="5">
    <location>
        <begin position="83"/>
        <end position="137"/>
    </location>
</feature>
<feature type="compositionally biased region" description="Polar residues" evidence="4">
    <location>
        <begin position="48"/>
        <end position="57"/>
    </location>
</feature>
<dbReference type="PANTHER" id="PTHR10245:SF15">
    <property type="entry name" value="ENDOTHELIAL DIFFERENTIATION-RELATED FACTOR 1"/>
    <property type="match status" value="1"/>
</dbReference>
<evidence type="ECO:0000256" key="3">
    <source>
        <dbReference type="ARBA" id="ARBA00023163"/>
    </source>
</evidence>
<evidence type="ECO:0000256" key="2">
    <source>
        <dbReference type="ARBA" id="ARBA00023125"/>
    </source>
</evidence>
<reference evidence="7" key="2">
    <citation type="submission" date="2010-04" db="EMBL/GenBank/DDBJ databases">
        <authorList>
            <person name="Buell R."/>
            <person name="Hamilton J."/>
            <person name="Hostetler J."/>
        </authorList>
    </citation>
    <scope>NUCLEOTIDE SEQUENCE [LARGE SCALE GENOMIC DNA]</scope>
    <source>
        <strain evidence="7">DAOM:BR144</strain>
    </source>
</reference>
<dbReference type="InterPro" id="IPR010982">
    <property type="entry name" value="Lambda_DNA-bd_dom_sf"/>
</dbReference>
<accession>K3WS97</accession>
<dbReference type="SMART" id="SM00530">
    <property type="entry name" value="HTH_XRE"/>
    <property type="match status" value="1"/>
</dbReference>
<dbReference type="FunCoup" id="K3WS97">
    <property type="interactions" value="385"/>
</dbReference>
<keyword evidence="2" id="KW-0238">DNA-binding</keyword>
<keyword evidence="1" id="KW-0805">Transcription regulation</keyword>
<reference evidence="7" key="1">
    <citation type="journal article" date="2010" name="Genome Biol.">
        <title>Genome sequence of the necrotrophic plant pathogen Pythium ultimum reveals original pathogenicity mechanisms and effector repertoire.</title>
        <authorList>
            <person name="Levesque C.A."/>
            <person name="Brouwer H."/>
            <person name="Cano L."/>
            <person name="Hamilton J.P."/>
            <person name="Holt C."/>
            <person name="Huitema E."/>
            <person name="Raffaele S."/>
            <person name="Robideau G.P."/>
            <person name="Thines M."/>
            <person name="Win J."/>
            <person name="Zerillo M.M."/>
            <person name="Beakes G.W."/>
            <person name="Boore J.L."/>
            <person name="Busam D."/>
            <person name="Dumas B."/>
            <person name="Ferriera S."/>
            <person name="Fuerstenberg S.I."/>
            <person name="Gachon C.M."/>
            <person name="Gaulin E."/>
            <person name="Govers F."/>
            <person name="Grenville-Briggs L."/>
            <person name="Horner N."/>
            <person name="Hostetler J."/>
            <person name="Jiang R.H."/>
            <person name="Johnson J."/>
            <person name="Krajaejun T."/>
            <person name="Lin H."/>
            <person name="Meijer H.J."/>
            <person name="Moore B."/>
            <person name="Morris P."/>
            <person name="Phuntmart V."/>
            <person name="Puiu D."/>
            <person name="Shetty J."/>
            <person name="Stajich J.E."/>
            <person name="Tripathy S."/>
            <person name="Wawra S."/>
            <person name="van West P."/>
            <person name="Whitty B.R."/>
            <person name="Coutinho P.M."/>
            <person name="Henrissat B."/>
            <person name="Martin F."/>
            <person name="Thomas P.D."/>
            <person name="Tyler B.M."/>
            <person name="De Vries R.P."/>
            <person name="Kamoun S."/>
            <person name="Yandell M."/>
            <person name="Tisserat N."/>
            <person name="Buell C.R."/>
        </authorList>
    </citation>
    <scope>NUCLEOTIDE SEQUENCE</scope>
    <source>
        <strain evidence="7">DAOM:BR144</strain>
    </source>
</reference>
<evidence type="ECO:0000313" key="7">
    <source>
        <dbReference type="Proteomes" id="UP000019132"/>
    </source>
</evidence>
<dbReference type="SUPFAM" id="SSF47413">
    <property type="entry name" value="lambda repressor-like DNA-binding domains"/>
    <property type="match status" value="1"/>
</dbReference>
<organism evidence="6 7">
    <name type="scientific">Globisporangium ultimum (strain ATCC 200006 / CBS 805.95 / DAOM BR144)</name>
    <name type="common">Pythium ultimum</name>
    <dbReference type="NCBI Taxonomy" id="431595"/>
    <lineage>
        <taxon>Eukaryota</taxon>
        <taxon>Sar</taxon>
        <taxon>Stramenopiles</taxon>
        <taxon>Oomycota</taxon>
        <taxon>Peronosporomycetes</taxon>
        <taxon>Pythiales</taxon>
        <taxon>Pythiaceae</taxon>
        <taxon>Globisporangium</taxon>
    </lineage>
</organism>
<evidence type="ECO:0000313" key="6">
    <source>
        <dbReference type="EnsemblProtists" id="PYU1_T007841"/>
    </source>
</evidence>
<evidence type="ECO:0000256" key="1">
    <source>
        <dbReference type="ARBA" id="ARBA00023015"/>
    </source>
</evidence>
<dbReference type="GO" id="GO:0005634">
    <property type="term" value="C:nucleus"/>
    <property type="evidence" value="ECO:0007669"/>
    <property type="project" value="TreeGrafter"/>
</dbReference>
<dbReference type="PROSITE" id="PS50943">
    <property type="entry name" value="HTH_CROC1"/>
    <property type="match status" value="1"/>
</dbReference>
<evidence type="ECO:0000256" key="4">
    <source>
        <dbReference type="SAM" id="MobiDB-lite"/>
    </source>
</evidence>
<dbReference type="EMBL" id="GL376617">
    <property type="status" value="NOT_ANNOTATED_CDS"/>
    <property type="molecule type" value="Genomic_DNA"/>
</dbReference>
<protein>
    <recommendedName>
        <fullName evidence="5">HTH cro/C1-type domain-containing protein</fullName>
    </recommendedName>
</protein>
<dbReference type="eggNOG" id="KOG3398">
    <property type="taxonomic scope" value="Eukaryota"/>
</dbReference>
<dbReference type="EnsemblProtists" id="PYU1_T007841">
    <property type="protein sequence ID" value="PYU1_T007841"/>
    <property type="gene ID" value="PYU1_G007825"/>
</dbReference>
<dbReference type="HOGENOM" id="CLU_112609_1_0_1"/>
<keyword evidence="7" id="KW-1185">Reference proteome</keyword>
<dbReference type="Gene3D" id="1.10.260.40">
    <property type="entry name" value="lambda repressor-like DNA-binding domains"/>
    <property type="match status" value="1"/>
</dbReference>
<dbReference type="STRING" id="431595.K3WS97"/>
<name>K3WS97_GLOUD</name>
<dbReference type="VEuPathDB" id="FungiDB:PYU1_G007825"/>
<evidence type="ECO:0000259" key="5">
    <source>
        <dbReference type="PROSITE" id="PS50943"/>
    </source>
</evidence>